<protein>
    <recommendedName>
        <fullName evidence="7">3-keto-5-aminohexanoate cleavage protein</fullName>
    </recommendedName>
</protein>
<evidence type="ECO:0000313" key="5">
    <source>
        <dbReference type="EMBL" id="CAP44260.1"/>
    </source>
</evidence>
<organism evidence="5 6">
    <name type="scientific">Bordetella petrii (strain ATCC BAA-461 / DSM 12804 / CCUG 43448 / CIP 107267 / Se-1111R)</name>
    <dbReference type="NCBI Taxonomy" id="340100"/>
    <lineage>
        <taxon>Bacteria</taxon>
        <taxon>Pseudomonadati</taxon>
        <taxon>Pseudomonadota</taxon>
        <taxon>Betaproteobacteria</taxon>
        <taxon>Burkholderiales</taxon>
        <taxon>Alcaligenaceae</taxon>
        <taxon>Bordetella</taxon>
    </lineage>
</organism>
<dbReference type="GO" id="GO:0046872">
    <property type="term" value="F:metal ion binding"/>
    <property type="evidence" value="ECO:0007669"/>
    <property type="project" value="UniProtKB-KW"/>
</dbReference>
<dbReference type="PANTHER" id="PTHR37418:SF2">
    <property type="entry name" value="3-KETO-5-AMINOHEXANOATE CLEAVAGE ENZYME"/>
    <property type="match status" value="1"/>
</dbReference>
<dbReference type="InterPro" id="IPR013785">
    <property type="entry name" value="Aldolase_TIM"/>
</dbReference>
<dbReference type="KEGG" id="bpt:Bpet3914"/>
<dbReference type="PANTHER" id="PTHR37418">
    <property type="entry name" value="3-KETO-5-AMINOHEXANOATE CLEAVAGE ENZYME-RELATED"/>
    <property type="match status" value="1"/>
</dbReference>
<dbReference type="EMBL" id="AM902716">
    <property type="protein sequence ID" value="CAP44260.1"/>
    <property type="molecule type" value="Genomic_DNA"/>
</dbReference>
<keyword evidence="2" id="KW-0808">Transferase</keyword>
<dbReference type="Proteomes" id="UP000001225">
    <property type="component" value="Chromosome"/>
</dbReference>
<keyword evidence="3" id="KW-0479">Metal-binding</keyword>
<evidence type="ECO:0000256" key="1">
    <source>
        <dbReference type="ARBA" id="ARBA00001947"/>
    </source>
</evidence>
<accession>A9I628</accession>
<keyword evidence="4" id="KW-0862">Zinc</keyword>
<comment type="cofactor">
    <cofactor evidence="1">
        <name>Zn(2+)</name>
        <dbReference type="ChEBI" id="CHEBI:29105"/>
    </cofactor>
</comment>
<evidence type="ECO:0000256" key="4">
    <source>
        <dbReference type="ARBA" id="ARBA00022833"/>
    </source>
</evidence>
<gene>
    <name evidence="5" type="ordered locus">Bpet3914</name>
</gene>
<dbReference type="Pfam" id="PF05853">
    <property type="entry name" value="BKACE"/>
    <property type="match status" value="1"/>
</dbReference>
<keyword evidence="6" id="KW-1185">Reference proteome</keyword>
<name>A9I628_BORPD</name>
<dbReference type="GO" id="GO:0043720">
    <property type="term" value="F:3-keto-5-aminohexanoate cleavage activity"/>
    <property type="evidence" value="ECO:0007669"/>
    <property type="project" value="InterPro"/>
</dbReference>
<dbReference type="STRING" id="94624.Bpet3914"/>
<evidence type="ECO:0000256" key="3">
    <source>
        <dbReference type="ARBA" id="ARBA00022723"/>
    </source>
</evidence>
<dbReference type="eggNOG" id="COG3246">
    <property type="taxonomic scope" value="Bacteria"/>
</dbReference>
<proteinExistence type="predicted"/>
<dbReference type="AlphaFoldDB" id="A9I628"/>
<reference evidence="5 6" key="1">
    <citation type="journal article" date="2008" name="BMC Genomics">
        <title>The missing link: Bordetella petrii is endowed with both the metabolic versatility of environmental bacteria and virulence traits of pathogenic Bordetellae.</title>
        <authorList>
            <person name="Gross R."/>
            <person name="Guzman C.A."/>
            <person name="Sebaihia M."/>
            <person name="Martins Dos Santos V.A."/>
            <person name="Pieper D.H."/>
            <person name="Koebnik R."/>
            <person name="Lechner M."/>
            <person name="Bartels D."/>
            <person name="Buhrmester J."/>
            <person name="Choudhuri J.V."/>
            <person name="Ebensen T."/>
            <person name="Gaigalat L."/>
            <person name="Herrmann S."/>
            <person name="Khachane A.N."/>
            <person name="Larisch C."/>
            <person name="Link S."/>
            <person name="Linke B."/>
            <person name="Meyer F."/>
            <person name="Mormann S."/>
            <person name="Nakunst D."/>
            <person name="Rueckert C."/>
            <person name="Schneiker-Bekel S."/>
            <person name="Schulze K."/>
            <person name="Vorhoelter F.J."/>
            <person name="Yevsa T."/>
            <person name="Engle J.T."/>
            <person name="Goldman W.E."/>
            <person name="Puehler A."/>
            <person name="Goebel U.B."/>
            <person name="Goesmann A."/>
            <person name="Bloecker H."/>
            <person name="Kaiser O."/>
            <person name="Martinez-Arias R."/>
        </authorList>
    </citation>
    <scope>NUCLEOTIDE SEQUENCE [LARGE SCALE GENOMIC DNA]</scope>
    <source>
        <strain evidence="6">ATCC BAA-461 / DSM 12804 / CCUG 43448 / CIP 107267 / Se-1111R</strain>
    </source>
</reference>
<dbReference type="Gene3D" id="3.20.20.70">
    <property type="entry name" value="Aldolase class I"/>
    <property type="match status" value="1"/>
</dbReference>
<evidence type="ECO:0000313" key="6">
    <source>
        <dbReference type="Proteomes" id="UP000001225"/>
    </source>
</evidence>
<evidence type="ECO:0000256" key="2">
    <source>
        <dbReference type="ARBA" id="ARBA00022679"/>
    </source>
</evidence>
<sequence>MAGRLSTGAPTPNPLPMRSNMTNRQEKVIITCAVTGSVHTPTMSEHLPLTPAQIAEQAIEAAEAGAAILHLHARDPRDGRPTADPAVFDEFIPRIRDATDAVINITTGGSTRMTLEERLAYPLRAKPEMCSLNMGSMNFSIHPAARRISEWKHGWEKPYIEGMEDLIFRNTFRDIRHILKVLGEECGTRFEFECYDMGHLYNLAHFVDEGLIKGPLFIQSIFGILGGMGPDPENLVAMKTTADRLFGRDGYRFSVLGAGRHQMPLVTMGAILGGNVRVGLEDSLYLARGQLAKSCAEQVGKIRRILSELSLDIATPAEARAMLGLKGADAVAF</sequence>
<dbReference type="InterPro" id="IPR008567">
    <property type="entry name" value="BKACE"/>
</dbReference>
<evidence type="ECO:0008006" key="7">
    <source>
        <dbReference type="Google" id="ProtNLM"/>
    </source>
</evidence>